<comment type="similarity">
    <text evidence="1">Belongs to the LovG family.</text>
</comment>
<evidence type="ECO:0000256" key="1">
    <source>
        <dbReference type="ARBA" id="ARBA00005863"/>
    </source>
</evidence>
<evidence type="ECO:0000313" key="4">
    <source>
        <dbReference type="EMBL" id="KAL2833066.1"/>
    </source>
</evidence>
<evidence type="ECO:0000313" key="5">
    <source>
        <dbReference type="Proteomes" id="UP001610446"/>
    </source>
</evidence>
<dbReference type="Proteomes" id="UP001610446">
    <property type="component" value="Unassembled WGS sequence"/>
</dbReference>
<evidence type="ECO:0000256" key="2">
    <source>
        <dbReference type="ARBA" id="ARBA00022801"/>
    </source>
</evidence>
<keyword evidence="5" id="KW-1185">Reference proteome</keyword>
<dbReference type="Gene3D" id="3.40.50.1820">
    <property type="entry name" value="alpha/beta hydrolase"/>
    <property type="match status" value="1"/>
</dbReference>
<dbReference type="GO" id="GO:0016787">
    <property type="term" value="F:hydrolase activity"/>
    <property type="evidence" value="ECO:0007669"/>
    <property type="project" value="UniProtKB-KW"/>
</dbReference>
<dbReference type="InterPro" id="IPR005645">
    <property type="entry name" value="FSH-like_dom"/>
</dbReference>
<dbReference type="PANTHER" id="PTHR48070">
    <property type="entry name" value="ESTERASE OVCA2"/>
    <property type="match status" value="1"/>
</dbReference>
<dbReference type="EMBL" id="JBFXLU010000252">
    <property type="protein sequence ID" value="KAL2833066.1"/>
    <property type="molecule type" value="Genomic_DNA"/>
</dbReference>
<dbReference type="SUPFAM" id="SSF53474">
    <property type="entry name" value="alpha/beta-Hydrolases"/>
    <property type="match status" value="1"/>
</dbReference>
<keyword evidence="2 4" id="KW-0378">Hydrolase</keyword>
<reference evidence="4 5" key="1">
    <citation type="submission" date="2024-07" db="EMBL/GenBank/DDBJ databases">
        <title>Section-level genome sequencing and comparative genomics of Aspergillus sections Usti and Cavernicolus.</title>
        <authorList>
            <consortium name="Lawrence Berkeley National Laboratory"/>
            <person name="Nybo J.L."/>
            <person name="Vesth T.C."/>
            <person name="Theobald S."/>
            <person name="Frisvad J.C."/>
            <person name="Larsen T.O."/>
            <person name="Kjaerboelling I."/>
            <person name="Rothschild-Mancinelli K."/>
            <person name="Lyhne E.K."/>
            <person name="Kogle M.E."/>
            <person name="Barry K."/>
            <person name="Clum A."/>
            <person name="Na H."/>
            <person name="Ledsgaard L."/>
            <person name="Lin J."/>
            <person name="Lipzen A."/>
            <person name="Kuo A."/>
            <person name="Riley R."/>
            <person name="Mondo S."/>
            <person name="Labutti K."/>
            <person name="Haridas S."/>
            <person name="Pangalinan J."/>
            <person name="Salamov A.A."/>
            <person name="Simmons B.A."/>
            <person name="Magnuson J.K."/>
            <person name="Chen J."/>
            <person name="Drula E."/>
            <person name="Henrissat B."/>
            <person name="Wiebenga A."/>
            <person name="Lubbers R.J."/>
            <person name="Gomes A.C."/>
            <person name="Makela M.R."/>
            <person name="Stajich J."/>
            <person name="Grigoriev I.V."/>
            <person name="Mortensen U.H."/>
            <person name="De Vries R.P."/>
            <person name="Baker S.E."/>
            <person name="Andersen M.R."/>
        </authorList>
    </citation>
    <scope>NUCLEOTIDE SEQUENCE [LARGE SCALE GENOMIC DNA]</scope>
    <source>
        <strain evidence="4 5">CBS 123904</strain>
    </source>
</reference>
<dbReference type="Pfam" id="PF03959">
    <property type="entry name" value="FSH1"/>
    <property type="match status" value="1"/>
</dbReference>
<gene>
    <name evidence="4" type="ORF">BJY01DRAFT_253668</name>
</gene>
<protein>
    <submittedName>
        <fullName evidence="4">Serine hydrolase FSH</fullName>
    </submittedName>
</protein>
<feature type="domain" description="Serine hydrolase" evidence="3">
    <location>
        <begin position="17"/>
        <end position="218"/>
    </location>
</feature>
<proteinExistence type="inferred from homology"/>
<dbReference type="PANTHER" id="PTHR48070:SF3">
    <property type="entry name" value="ESTERASE DBAE-RELATED"/>
    <property type="match status" value="1"/>
</dbReference>
<organism evidence="4 5">
    <name type="scientific">Aspergillus pseudoustus</name>
    <dbReference type="NCBI Taxonomy" id="1810923"/>
    <lineage>
        <taxon>Eukaryota</taxon>
        <taxon>Fungi</taxon>
        <taxon>Dikarya</taxon>
        <taxon>Ascomycota</taxon>
        <taxon>Pezizomycotina</taxon>
        <taxon>Eurotiomycetes</taxon>
        <taxon>Eurotiomycetidae</taxon>
        <taxon>Eurotiales</taxon>
        <taxon>Aspergillaceae</taxon>
        <taxon>Aspergillus</taxon>
        <taxon>Aspergillus subgen. Nidulantes</taxon>
    </lineage>
</organism>
<comment type="caution">
    <text evidence="4">The sequence shown here is derived from an EMBL/GenBank/DDBJ whole genome shotgun (WGS) entry which is preliminary data.</text>
</comment>
<dbReference type="InterPro" id="IPR050593">
    <property type="entry name" value="LovG"/>
</dbReference>
<dbReference type="InterPro" id="IPR029058">
    <property type="entry name" value="AB_hydrolase_fold"/>
</dbReference>
<sequence length="239" mass="26243">MAIKQAATQSPKELPIILCFHGAGTNGVIFKLQTRKIIQALRSHFRFVFLDAPFESLPEPRVGAVLLDLGPFFRWHCDENAAAGFDVGIDEIKRERAMTRQLLLDTMRLYGSRNIVGVMGFSQGTRVATAICLDEVLGRGIRFAIIIAGTFPILSVDEEGQCKELWLGHPSVHVQGSRDPWQPESIRLLKTYYDAAQAVVVKFDGAHQVPTEQGVVDEIAKAVLSVMASGQGSQVGEEP</sequence>
<evidence type="ECO:0000259" key="3">
    <source>
        <dbReference type="Pfam" id="PF03959"/>
    </source>
</evidence>
<name>A0ABR4IZJ9_9EURO</name>
<accession>A0ABR4IZJ9</accession>